<dbReference type="GO" id="GO:0034727">
    <property type="term" value="P:piecemeal microautophagy of the nucleus"/>
    <property type="evidence" value="ECO:0007669"/>
    <property type="project" value="TreeGrafter"/>
</dbReference>
<dbReference type="STRING" id="933388.S8BFV5"/>
<dbReference type="PANTHER" id="PTHR13430">
    <property type="match status" value="1"/>
</dbReference>
<dbReference type="OrthoDB" id="70161at2759"/>
<feature type="region of interest" description="Disordered" evidence="6">
    <location>
        <begin position="786"/>
        <end position="919"/>
    </location>
</feature>
<keyword evidence="9" id="KW-1185">Reference proteome</keyword>
<dbReference type="eggNOG" id="KOG4573">
    <property type="taxonomic scope" value="Eukaryota"/>
</dbReference>
<evidence type="ECO:0000256" key="2">
    <source>
        <dbReference type="ARBA" id="ARBA00011848"/>
    </source>
</evidence>
<dbReference type="PhylomeDB" id="S8BFV5"/>
<evidence type="ECO:0000259" key="7">
    <source>
        <dbReference type="Pfam" id="PF10033"/>
    </source>
</evidence>
<feature type="compositionally biased region" description="Polar residues" evidence="6">
    <location>
        <begin position="814"/>
        <end position="827"/>
    </location>
</feature>
<evidence type="ECO:0000313" key="8">
    <source>
        <dbReference type="EMBL" id="EPS33992.1"/>
    </source>
</evidence>
<dbReference type="PANTHER" id="PTHR13430:SF4">
    <property type="entry name" value="AUTOPHAGY-RELATED PROTEIN 13"/>
    <property type="match status" value="1"/>
</dbReference>
<evidence type="ECO:0000256" key="4">
    <source>
        <dbReference type="ARBA" id="ARBA00023006"/>
    </source>
</evidence>
<protein>
    <recommendedName>
        <fullName evidence="3 5">Autophagy-related protein 13</fullName>
    </recommendedName>
</protein>
<feature type="domain" description="Autophagy-related protein 13 N-terminal" evidence="7">
    <location>
        <begin position="82"/>
        <end position="325"/>
    </location>
</feature>
<evidence type="ECO:0000256" key="1">
    <source>
        <dbReference type="ARBA" id="ARBA00005246"/>
    </source>
</evidence>
<dbReference type="Pfam" id="PF10033">
    <property type="entry name" value="ATG13"/>
    <property type="match status" value="1"/>
</dbReference>
<dbReference type="GO" id="GO:1990316">
    <property type="term" value="C:Atg1/ULK1 kinase complex"/>
    <property type="evidence" value="ECO:0007669"/>
    <property type="project" value="InterPro"/>
</dbReference>
<dbReference type="AlphaFoldDB" id="S8BFV5"/>
<dbReference type="InterPro" id="IPR040182">
    <property type="entry name" value="ATG13"/>
</dbReference>
<dbReference type="InterPro" id="IPR018731">
    <property type="entry name" value="Atg13_N"/>
</dbReference>
<feature type="region of interest" description="Disordered" evidence="6">
    <location>
        <begin position="1"/>
        <end position="72"/>
    </location>
</feature>
<proteinExistence type="inferred from homology"/>
<sequence length="970" mass="103505">MHQHPRSPAVTPLPPKTSSQSAAARDDLRDSESVPPSPTTEGRSHHTRGLGTNTNPDPAPDPSTKEPEAPGKEAVAKLSQIIANYHTKAALIILQSRVDLPLAYAKNSETPKINRWFNVEIEDTDALREQLWTWRTCDATTNRPPPLIIETYLDPAGLSNKQSLVILDGNGKRWDVQESIAGYRDAGSYPYRKDSEEVILERWRIELGDATSKPTAELGSLLPTVYKKSIVLFRSLFTYCKLLPAWRLSRLSSTVRQSPALQIKYRIVDPSAAVRSGRSKTPQDHLTLPLYEGGEKTVETYRFGPTDSPAGPFGVEVTFRTNCDFRVDDSEAILSSRFMGADDDIFLPSLPSTDVARPNLEVGSMPVKRGPVDNPDCSRAYGSLSTFHQVGANSGTSPISALRAVRDIAGDGSSSPPNSPLKRPLPTGRLPPSGRAAQLASESLPSSPRRPSISFPAFKAPPLSASPSLTDTPLGASPRTASSRFAVATSADSRPMPPPSSAAYARKSASLASEQAVSPSTSASPRPAPISRYTSSFSNRRGRPSSAGTMKTEDDNSSGKASAASSNVQPGSGLLAELTGTSAESLHADDENISEFLKMLDSSKDLMRRSTLNPADNAQRRPAAALARFQRMRDSNAALSDSISSSVQLQRSSLSSSKQLSGVPPMISGTSISTASSPGKPISPHTPHTPAIRSRLSSNSVADDLIIEQNRRGPRQEHESTVEENPGLEGTQRNTSAAGAIDIPTSPRVFSPGYRRSSSAAQHRRPNAGDDEEIFNMVIRSMSLGAETPATSQQRPVDDNVDSEALTGRRPSEDPSSTSGGATSRGQNIARASATSHSPSLYQPRFASSRGRGFSGGHSLSSASSSLARGATIPSHLVERDDHDPTASGSNSGNSTNENRRGSIHRPGAGRAPPPQAMFEDDEPLLFAMSDFGVSRRSLEENRFSNHGADTGGALRRGSGRRGAGLPGGW</sequence>
<organism evidence="8 9">
    <name type="scientific">Penicillium oxalicum (strain 114-2 / CGMCC 5302)</name>
    <name type="common">Penicillium decumbens</name>
    <dbReference type="NCBI Taxonomy" id="933388"/>
    <lineage>
        <taxon>Eukaryota</taxon>
        <taxon>Fungi</taxon>
        <taxon>Dikarya</taxon>
        <taxon>Ascomycota</taxon>
        <taxon>Pezizomycotina</taxon>
        <taxon>Eurotiomycetes</taxon>
        <taxon>Eurotiomycetidae</taxon>
        <taxon>Eurotiales</taxon>
        <taxon>Aspergillaceae</taxon>
        <taxon>Penicillium</taxon>
    </lineage>
</organism>
<dbReference type="EMBL" id="KB644415">
    <property type="protein sequence ID" value="EPS33992.1"/>
    <property type="molecule type" value="Genomic_DNA"/>
</dbReference>
<dbReference type="InterPro" id="IPR036570">
    <property type="entry name" value="HORMA_dom_sf"/>
</dbReference>
<feature type="region of interest" description="Disordered" evidence="6">
    <location>
        <begin position="408"/>
        <end position="580"/>
    </location>
</feature>
<keyword evidence="4 5" id="KW-0072">Autophagy</keyword>
<feature type="region of interest" description="Disordered" evidence="6">
    <location>
        <begin position="655"/>
        <end position="773"/>
    </location>
</feature>
<feature type="compositionally biased region" description="Low complexity" evidence="6">
    <location>
        <begin position="518"/>
        <end position="532"/>
    </location>
</feature>
<feature type="compositionally biased region" description="Low complexity" evidence="6">
    <location>
        <begin position="888"/>
        <end position="897"/>
    </location>
</feature>
<dbReference type="GO" id="GO:0005829">
    <property type="term" value="C:cytosol"/>
    <property type="evidence" value="ECO:0007669"/>
    <property type="project" value="TreeGrafter"/>
</dbReference>
<dbReference type="Gene3D" id="6.10.140.1900">
    <property type="match status" value="1"/>
</dbReference>
<feature type="region of interest" description="Disordered" evidence="6">
    <location>
        <begin position="943"/>
        <end position="970"/>
    </location>
</feature>
<reference evidence="8 9" key="1">
    <citation type="journal article" date="2013" name="PLoS ONE">
        <title>Genomic and secretomic analyses reveal unique features of the lignocellulolytic enzyme system of Penicillium decumbens.</title>
        <authorList>
            <person name="Liu G."/>
            <person name="Zhang L."/>
            <person name="Wei X."/>
            <person name="Zou G."/>
            <person name="Qin Y."/>
            <person name="Ma L."/>
            <person name="Li J."/>
            <person name="Zheng H."/>
            <person name="Wang S."/>
            <person name="Wang C."/>
            <person name="Xun L."/>
            <person name="Zhao G.-P."/>
            <person name="Zhou Z."/>
            <person name="Qu Y."/>
        </authorList>
    </citation>
    <scope>NUCLEOTIDE SEQUENCE [LARGE SCALE GENOMIC DNA]</scope>
    <source>
        <strain evidence="9">114-2 / CGMCC 5302</strain>
    </source>
</reference>
<dbReference type="GO" id="GO:0000423">
    <property type="term" value="P:mitophagy"/>
    <property type="evidence" value="ECO:0007669"/>
    <property type="project" value="TreeGrafter"/>
</dbReference>
<name>S8BFV5_PENO1</name>
<evidence type="ECO:0000256" key="5">
    <source>
        <dbReference type="RuleBase" id="RU361214"/>
    </source>
</evidence>
<gene>
    <name evidence="8" type="ORF">PDE_08954</name>
</gene>
<dbReference type="GO" id="GO:0000407">
    <property type="term" value="C:phagophore assembly site"/>
    <property type="evidence" value="ECO:0007669"/>
    <property type="project" value="TreeGrafter"/>
</dbReference>
<feature type="compositionally biased region" description="Low complexity" evidence="6">
    <location>
        <begin position="439"/>
        <end position="458"/>
    </location>
</feature>
<feature type="compositionally biased region" description="Gly residues" evidence="6">
    <location>
        <begin position="961"/>
        <end position="970"/>
    </location>
</feature>
<accession>S8BFV5</accession>
<comment type="subunit">
    <text evidence="2">Interacts with ATG1 to form the ATG1-ATG13 kinase complex.</text>
</comment>
<feature type="compositionally biased region" description="Low complexity" evidence="6">
    <location>
        <begin position="848"/>
        <end position="868"/>
    </location>
</feature>
<dbReference type="Gene3D" id="3.30.900.10">
    <property type="entry name" value="HORMA domain"/>
    <property type="match status" value="1"/>
</dbReference>
<comment type="similarity">
    <text evidence="1 5">Belongs to the ATG13 family. Fungi subfamily.</text>
</comment>
<feature type="compositionally biased region" description="Basic and acidic residues" evidence="6">
    <location>
        <begin position="709"/>
        <end position="721"/>
    </location>
</feature>
<feature type="compositionally biased region" description="Basic and acidic residues" evidence="6">
    <location>
        <begin position="63"/>
        <end position="72"/>
    </location>
</feature>
<dbReference type="Proteomes" id="UP000019376">
    <property type="component" value="Unassembled WGS sequence"/>
</dbReference>
<feature type="compositionally biased region" description="Polar residues" evidence="6">
    <location>
        <begin position="668"/>
        <end position="677"/>
    </location>
</feature>
<evidence type="ECO:0000313" key="9">
    <source>
        <dbReference type="Proteomes" id="UP000019376"/>
    </source>
</evidence>
<dbReference type="HOGENOM" id="CLU_007151_1_0_1"/>
<evidence type="ECO:0000256" key="6">
    <source>
        <dbReference type="SAM" id="MobiDB-lite"/>
    </source>
</evidence>
<evidence type="ECO:0000256" key="3">
    <source>
        <dbReference type="ARBA" id="ARBA00013801"/>
    </source>
</evidence>
<dbReference type="GO" id="GO:0034497">
    <property type="term" value="P:protein localization to phagophore assembly site"/>
    <property type="evidence" value="ECO:0007669"/>
    <property type="project" value="TreeGrafter"/>
</dbReference>